<dbReference type="HOGENOM" id="CLU_454241_0_0_1"/>
<reference evidence="2 3" key="1">
    <citation type="journal article" date="2011" name="PLoS Pathog.">
        <title>Endophytic Life Strategies Decoded by Genome and Transcriptome Analyses of the Mutualistic Root Symbiont Piriformospora indica.</title>
        <authorList>
            <person name="Zuccaro A."/>
            <person name="Lahrmann U."/>
            <person name="Guldener U."/>
            <person name="Langen G."/>
            <person name="Pfiffi S."/>
            <person name="Biedenkopf D."/>
            <person name="Wong P."/>
            <person name="Samans B."/>
            <person name="Grimm C."/>
            <person name="Basiewicz M."/>
            <person name="Murat C."/>
            <person name="Martin F."/>
            <person name="Kogel K.H."/>
        </authorList>
    </citation>
    <scope>NUCLEOTIDE SEQUENCE [LARGE SCALE GENOMIC DNA]</scope>
    <source>
        <strain evidence="2 3">DSM 11827</strain>
    </source>
</reference>
<feature type="region of interest" description="Disordered" evidence="1">
    <location>
        <begin position="464"/>
        <end position="497"/>
    </location>
</feature>
<feature type="compositionally biased region" description="Acidic residues" evidence="1">
    <location>
        <begin position="309"/>
        <end position="326"/>
    </location>
</feature>
<evidence type="ECO:0000256" key="1">
    <source>
        <dbReference type="SAM" id="MobiDB-lite"/>
    </source>
</evidence>
<organism evidence="2 3">
    <name type="scientific">Serendipita indica (strain DSM 11827)</name>
    <name type="common">Root endophyte fungus</name>
    <name type="synonym">Piriformospora indica</name>
    <dbReference type="NCBI Taxonomy" id="1109443"/>
    <lineage>
        <taxon>Eukaryota</taxon>
        <taxon>Fungi</taxon>
        <taxon>Dikarya</taxon>
        <taxon>Basidiomycota</taxon>
        <taxon>Agaricomycotina</taxon>
        <taxon>Agaricomycetes</taxon>
        <taxon>Sebacinales</taxon>
        <taxon>Serendipitaceae</taxon>
        <taxon>Serendipita</taxon>
    </lineage>
</organism>
<evidence type="ECO:0000313" key="3">
    <source>
        <dbReference type="Proteomes" id="UP000007148"/>
    </source>
</evidence>
<dbReference type="InParanoid" id="G4T705"/>
<name>G4T705_SERID</name>
<gene>
    <name evidence="2" type="ORF">PIIN_00909</name>
</gene>
<sequence>MTAQGLIGGDPFTVPFSRYARHHVYRVVFTWELIVTIDEGYIVPMADLDPLFQFMHRPDEATWYEARQYVLDPKYPLQAWRPKMQEAEERDRQAQGILTTVGSKLKRLARREVVARCYGSSITPKTYVYTVPGLVSREAFIAIFLFSRYNEYAPLGSLPHFYIENNRKELRGWKGSVENVLYVVMSRGYFQVDWTTAGNDPIEGRLIFSRNRVHHLKDRGGRIFALNPPPSRVSLFKYPEMQMEGSFENLTEVMEKIWETDGDIDGKWTLQCHHSGVLNWPESWSDKPLGWNRRVLPLLPGEYAKPSPEGDDENNDDDEEDKDGEDGNFFPLHRSHSGASVVSVATSQFSRPQTFASAETLVPSGTVDIYSVHTATPSIAIIQIKGDIKSLSSPLKTLQIITLDTPASVPNVTWSPNAAAEVESVYTATDHTPLLERGPTKQGFFGEIFDVDTKQQNDPKYLFPETKESMGRHPYPGARTQGSRRPDIRDGIGKESGSERTCSIFDAILGQGHQSAKEREGASILIRCLLEVALNTVLEAHVNILTTFAFIRAAQQECVRLENAMNSTLGQETPSVSFERFKQAISRMLQLEEQVKDSQVL</sequence>
<evidence type="ECO:0000313" key="2">
    <source>
        <dbReference type="EMBL" id="CCA67073.1"/>
    </source>
</evidence>
<dbReference type="EMBL" id="CAFZ01000009">
    <property type="protein sequence ID" value="CCA67073.1"/>
    <property type="molecule type" value="Genomic_DNA"/>
</dbReference>
<keyword evidence="3" id="KW-1185">Reference proteome</keyword>
<feature type="compositionally biased region" description="Basic and acidic residues" evidence="1">
    <location>
        <begin position="484"/>
        <end position="497"/>
    </location>
</feature>
<proteinExistence type="predicted"/>
<protein>
    <submittedName>
        <fullName evidence="2">Uncharacterized protein</fullName>
    </submittedName>
</protein>
<accession>G4T705</accession>
<dbReference type="AlphaFoldDB" id="G4T705"/>
<feature type="region of interest" description="Disordered" evidence="1">
    <location>
        <begin position="300"/>
        <end position="330"/>
    </location>
</feature>
<dbReference type="Proteomes" id="UP000007148">
    <property type="component" value="Unassembled WGS sequence"/>
</dbReference>
<comment type="caution">
    <text evidence="2">The sequence shown here is derived from an EMBL/GenBank/DDBJ whole genome shotgun (WGS) entry which is preliminary data.</text>
</comment>